<feature type="region of interest" description="Disordered" evidence="1">
    <location>
        <begin position="116"/>
        <end position="144"/>
    </location>
</feature>
<reference evidence="2" key="1">
    <citation type="submission" date="2014-05" db="EMBL/GenBank/DDBJ databases">
        <title>The transcriptome of the halophilic microalga Tetraselmis sp. GSL018 isolated from the Great Salt Lake, Utah.</title>
        <authorList>
            <person name="Jinkerson R.E."/>
            <person name="D'Adamo S."/>
            <person name="Posewitz M.C."/>
        </authorList>
    </citation>
    <scope>NUCLEOTIDE SEQUENCE</scope>
    <source>
        <strain evidence="2">GSL018</strain>
    </source>
</reference>
<evidence type="ECO:0000313" key="2">
    <source>
        <dbReference type="EMBL" id="JAC71196.1"/>
    </source>
</evidence>
<name>A0A061RL05_9CHLO</name>
<feature type="compositionally biased region" description="Basic and acidic residues" evidence="1">
    <location>
        <begin position="19"/>
        <end position="87"/>
    </location>
</feature>
<evidence type="ECO:0000256" key="1">
    <source>
        <dbReference type="SAM" id="MobiDB-lite"/>
    </source>
</evidence>
<gene>
    <name evidence="2" type="ORF">TSPGSL018_2450</name>
</gene>
<dbReference type="AlphaFoldDB" id="A0A061RL05"/>
<feature type="region of interest" description="Disordered" evidence="1">
    <location>
        <begin position="1"/>
        <end position="91"/>
    </location>
</feature>
<proteinExistence type="predicted"/>
<feature type="compositionally biased region" description="Basic and acidic residues" evidence="1">
    <location>
        <begin position="1"/>
        <end position="10"/>
    </location>
</feature>
<protein>
    <submittedName>
        <fullName evidence="2">Uncharacterized protein</fullName>
    </submittedName>
</protein>
<dbReference type="EMBL" id="GBEZ01014917">
    <property type="protein sequence ID" value="JAC71196.1"/>
    <property type="molecule type" value="Transcribed_RNA"/>
</dbReference>
<organism evidence="2">
    <name type="scientific">Tetraselmis sp. GSL018</name>
    <dbReference type="NCBI Taxonomy" id="582737"/>
    <lineage>
        <taxon>Eukaryota</taxon>
        <taxon>Viridiplantae</taxon>
        <taxon>Chlorophyta</taxon>
        <taxon>core chlorophytes</taxon>
        <taxon>Chlorodendrophyceae</taxon>
        <taxon>Chlorodendrales</taxon>
        <taxon>Chlorodendraceae</taxon>
        <taxon>Tetraselmis</taxon>
    </lineage>
</organism>
<sequence length="183" mass="20326">MIDRRGDKGGGRSCCGGTAKEEGQGQESETRGERKEKKVGEGVGSRERHERAEPTRSLEKEAGKGRNSGERPWRREGQRNREQRLQRETVVPFKATPRCVSPDSARLLHLFLLLEERPPPSPEGGPQRPCRATGGAMHPPSLPLPRIPSQNFAANPIKIYLRGPFVPRGEGAESEVRLTFQTD</sequence>
<accession>A0A061RL05</accession>